<comment type="subcellular location">
    <subcellularLocation>
        <location evidence="1">Membrane</location>
        <topology evidence="1">Multi-pass membrane protein</topology>
    </subcellularLocation>
</comment>
<dbReference type="PANTHER" id="PTHR33048">
    <property type="entry name" value="PTH11-LIKE INTEGRAL MEMBRANE PROTEIN (AFU_ORTHOLOGUE AFUA_5G11245)"/>
    <property type="match status" value="1"/>
</dbReference>
<evidence type="ECO:0000313" key="8">
    <source>
        <dbReference type="EMBL" id="ORY59185.1"/>
    </source>
</evidence>
<dbReference type="RefSeq" id="XP_040711879.1">
    <property type="nucleotide sequence ID" value="XM_040864794.1"/>
</dbReference>
<feature type="transmembrane region" description="Helical" evidence="6">
    <location>
        <begin position="178"/>
        <end position="199"/>
    </location>
</feature>
<dbReference type="Pfam" id="PF20684">
    <property type="entry name" value="Fung_rhodopsin"/>
    <property type="match status" value="1"/>
</dbReference>
<dbReference type="AlphaFoldDB" id="A0A1Y2DK93"/>
<organism evidence="8 9">
    <name type="scientific">Pseudomassariella vexata</name>
    <dbReference type="NCBI Taxonomy" id="1141098"/>
    <lineage>
        <taxon>Eukaryota</taxon>
        <taxon>Fungi</taxon>
        <taxon>Dikarya</taxon>
        <taxon>Ascomycota</taxon>
        <taxon>Pezizomycotina</taxon>
        <taxon>Sordariomycetes</taxon>
        <taxon>Xylariomycetidae</taxon>
        <taxon>Amphisphaeriales</taxon>
        <taxon>Pseudomassariaceae</taxon>
        <taxon>Pseudomassariella</taxon>
    </lineage>
</organism>
<feature type="transmembrane region" description="Helical" evidence="6">
    <location>
        <begin position="17"/>
        <end position="40"/>
    </location>
</feature>
<dbReference type="EMBL" id="MCFJ01000014">
    <property type="protein sequence ID" value="ORY59185.1"/>
    <property type="molecule type" value="Genomic_DNA"/>
</dbReference>
<feature type="transmembrane region" description="Helical" evidence="6">
    <location>
        <begin position="131"/>
        <end position="158"/>
    </location>
</feature>
<keyword evidence="4 6" id="KW-0472">Membrane</keyword>
<protein>
    <recommendedName>
        <fullName evidence="7">Rhodopsin domain-containing protein</fullName>
    </recommendedName>
</protein>
<sequence>MASEMDTVVNSSETNAYLIYIPVGVFLIVCPFLVATRFWSRVKQGGRVGPDDYIILVSLMCSLASSAIMLASCHYGYGKHIVTLTGYERAEALKLFWACQITYKACINLTKISILLLYLRIFAAIRWFRWICIFMAIATAIYCVASIVATIVQCTPIAYAWDKTIQNGQVNVNNLQFWYANAGFSIATDVIILLLPMPLVYTLQIPRIQKVALAFVFMLGVFVVITSCLRVTSIDMQAKTTDKTYDIVSTMWTIIEMNVAIVCACLPQIRPLIVKLFPKLMSGSFSPRDRPSGKTPYDSAFSRGIRHSQANYVDNDWEHGDCKDGFNMTNIRKGDAGSEEYILHEDKSLQIQKTVGYSIEFSKDSPSKYSGQEDA</sequence>
<evidence type="ECO:0000256" key="5">
    <source>
        <dbReference type="ARBA" id="ARBA00038359"/>
    </source>
</evidence>
<dbReference type="InterPro" id="IPR049326">
    <property type="entry name" value="Rhodopsin_dom_fungi"/>
</dbReference>
<feature type="transmembrane region" description="Helical" evidence="6">
    <location>
        <begin position="252"/>
        <end position="273"/>
    </location>
</feature>
<keyword evidence="2 6" id="KW-0812">Transmembrane</keyword>
<keyword evidence="3 6" id="KW-1133">Transmembrane helix</keyword>
<evidence type="ECO:0000256" key="4">
    <source>
        <dbReference type="ARBA" id="ARBA00023136"/>
    </source>
</evidence>
<dbReference type="InterPro" id="IPR052337">
    <property type="entry name" value="SAT4-like"/>
</dbReference>
<evidence type="ECO:0000256" key="6">
    <source>
        <dbReference type="SAM" id="Phobius"/>
    </source>
</evidence>
<gene>
    <name evidence="8" type="ORF">BCR38DRAFT_498924</name>
</gene>
<accession>A0A1Y2DK93</accession>
<evidence type="ECO:0000259" key="7">
    <source>
        <dbReference type="Pfam" id="PF20684"/>
    </source>
</evidence>
<feature type="transmembrane region" description="Helical" evidence="6">
    <location>
        <begin position="211"/>
        <end position="232"/>
    </location>
</feature>
<reference evidence="8 9" key="1">
    <citation type="submission" date="2016-07" db="EMBL/GenBank/DDBJ databases">
        <title>Pervasive Adenine N6-methylation of Active Genes in Fungi.</title>
        <authorList>
            <consortium name="DOE Joint Genome Institute"/>
            <person name="Mondo S.J."/>
            <person name="Dannebaum R.O."/>
            <person name="Kuo R.C."/>
            <person name="Labutti K."/>
            <person name="Haridas S."/>
            <person name="Kuo A."/>
            <person name="Salamov A."/>
            <person name="Ahrendt S.R."/>
            <person name="Lipzen A."/>
            <person name="Sullivan W."/>
            <person name="Andreopoulos W.B."/>
            <person name="Clum A."/>
            <person name="Lindquist E."/>
            <person name="Daum C."/>
            <person name="Ramamoorthy G.K."/>
            <person name="Gryganskyi A."/>
            <person name="Culley D."/>
            <person name="Magnuson J.K."/>
            <person name="James T.Y."/>
            <person name="O'Malley M.A."/>
            <person name="Stajich J.E."/>
            <person name="Spatafora J.W."/>
            <person name="Visel A."/>
            <person name="Grigoriev I.V."/>
        </authorList>
    </citation>
    <scope>NUCLEOTIDE SEQUENCE [LARGE SCALE GENOMIC DNA]</scope>
    <source>
        <strain evidence="8 9">CBS 129021</strain>
    </source>
</reference>
<comment type="caution">
    <text evidence="8">The sequence shown here is derived from an EMBL/GenBank/DDBJ whole genome shotgun (WGS) entry which is preliminary data.</text>
</comment>
<dbReference type="GeneID" id="63781006"/>
<dbReference type="InParanoid" id="A0A1Y2DK93"/>
<evidence type="ECO:0000256" key="3">
    <source>
        <dbReference type="ARBA" id="ARBA00022989"/>
    </source>
</evidence>
<proteinExistence type="inferred from homology"/>
<evidence type="ECO:0000256" key="2">
    <source>
        <dbReference type="ARBA" id="ARBA00022692"/>
    </source>
</evidence>
<evidence type="ECO:0000256" key="1">
    <source>
        <dbReference type="ARBA" id="ARBA00004141"/>
    </source>
</evidence>
<keyword evidence="9" id="KW-1185">Reference proteome</keyword>
<dbReference type="PANTHER" id="PTHR33048:SF55">
    <property type="entry name" value="INTEGRAL MEMBRANE PROTEIN"/>
    <property type="match status" value="1"/>
</dbReference>
<dbReference type="OrthoDB" id="5417844at2759"/>
<comment type="similarity">
    <text evidence="5">Belongs to the SAT4 family.</text>
</comment>
<dbReference type="Proteomes" id="UP000193689">
    <property type="component" value="Unassembled WGS sequence"/>
</dbReference>
<feature type="domain" description="Rhodopsin" evidence="7">
    <location>
        <begin position="37"/>
        <end position="274"/>
    </location>
</feature>
<dbReference type="GO" id="GO:0016020">
    <property type="term" value="C:membrane"/>
    <property type="evidence" value="ECO:0007669"/>
    <property type="project" value="UniProtKB-SubCell"/>
</dbReference>
<evidence type="ECO:0000313" key="9">
    <source>
        <dbReference type="Proteomes" id="UP000193689"/>
    </source>
</evidence>
<name>A0A1Y2DK93_9PEZI</name>
<feature type="transmembrane region" description="Helical" evidence="6">
    <location>
        <begin position="52"/>
        <end position="75"/>
    </location>
</feature>